<dbReference type="Pfam" id="PF13559">
    <property type="entry name" value="DUF4129"/>
    <property type="match status" value="1"/>
</dbReference>
<feature type="transmembrane region" description="Helical" evidence="1">
    <location>
        <begin position="29"/>
        <end position="52"/>
    </location>
</feature>
<dbReference type="RefSeq" id="WP_379785932.1">
    <property type="nucleotide sequence ID" value="NZ_JBHSMU010000016.1"/>
</dbReference>
<dbReference type="PANTHER" id="PTHR42736">
    <property type="entry name" value="PROTEIN-GLUTAMINE GAMMA-GLUTAMYLTRANSFERASE"/>
    <property type="match status" value="1"/>
</dbReference>
<dbReference type="InterPro" id="IPR021878">
    <property type="entry name" value="TgpA_N"/>
</dbReference>
<feature type="transmembrane region" description="Helical" evidence="1">
    <location>
        <begin position="114"/>
        <end position="132"/>
    </location>
</feature>
<reference evidence="4" key="1">
    <citation type="journal article" date="2019" name="Int. J. Syst. Evol. Microbiol.">
        <title>The Global Catalogue of Microorganisms (GCM) 10K type strain sequencing project: providing services to taxonomists for standard genome sequencing and annotation.</title>
        <authorList>
            <consortium name="The Broad Institute Genomics Platform"/>
            <consortium name="The Broad Institute Genome Sequencing Center for Infectious Disease"/>
            <person name="Wu L."/>
            <person name="Ma J."/>
        </authorList>
    </citation>
    <scope>NUCLEOTIDE SEQUENCE [LARGE SCALE GENOMIC DNA]</scope>
    <source>
        <strain evidence="4">KACC 12649</strain>
    </source>
</reference>
<keyword evidence="1" id="KW-1133">Transmembrane helix</keyword>
<feature type="domain" description="Transglutaminase-like" evidence="2">
    <location>
        <begin position="422"/>
        <end position="493"/>
    </location>
</feature>
<evidence type="ECO:0000259" key="2">
    <source>
        <dbReference type="SMART" id="SM00460"/>
    </source>
</evidence>
<keyword evidence="1" id="KW-0812">Transmembrane</keyword>
<dbReference type="Proteomes" id="UP001596050">
    <property type="component" value="Unassembled WGS sequence"/>
</dbReference>
<dbReference type="InterPro" id="IPR025403">
    <property type="entry name" value="TgpA-like_C"/>
</dbReference>
<dbReference type="Pfam" id="PF01841">
    <property type="entry name" value="Transglut_core"/>
    <property type="match status" value="1"/>
</dbReference>
<accession>A0ABW0LAR9</accession>
<gene>
    <name evidence="3" type="ORF">ACFPN5_21795</name>
</gene>
<dbReference type="PANTHER" id="PTHR42736:SF1">
    <property type="entry name" value="PROTEIN-GLUTAMINE GAMMA-GLUTAMYLTRANSFERASE"/>
    <property type="match status" value="1"/>
</dbReference>
<keyword evidence="4" id="KW-1185">Reference proteome</keyword>
<dbReference type="SMART" id="SM00460">
    <property type="entry name" value="TGc"/>
    <property type="match status" value="1"/>
</dbReference>
<evidence type="ECO:0000313" key="4">
    <source>
        <dbReference type="Proteomes" id="UP001596050"/>
    </source>
</evidence>
<dbReference type="SUPFAM" id="SSF54001">
    <property type="entry name" value="Cysteine proteinases"/>
    <property type="match status" value="1"/>
</dbReference>
<organism evidence="3 4">
    <name type="scientific">Massilia niabensis</name>
    <dbReference type="NCBI Taxonomy" id="544910"/>
    <lineage>
        <taxon>Bacteria</taxon>
        <taxon>Pseudomonadati</taxon>
        <taxon>Pseudomonadota</taxon>
        <taxon>Betaproteobacteria</taxon>
        <taxon>Burkholderiales</taxon>
        <taxon>Oxalobacteraceae</taxon>
        <taxon>Telluria group</taxon>
        <taxon>Massilia</taxon>
    </lineage>
</organism>
<protein>
    <submittedName>
        <fullName evidence="3">TransglutaminaseTgpA domain-containing protein</fullName>
    </submittedName>
</protein>
<feature type="transmembrane region" description="Helical" evidence="1">
    <location>
        <begin position="138"/>
        <end position="156"/>
    </location>
</feature>
<dbReference type="InterPro" id="IPR002931">
    <property type="entry name" value="Transglutaminase-like"/>
</dbReference>
<proteinExistence type="predicted"/>
<evidence type="ECO:0000313" key="3">
    <source>
        <dbReference type="EMBL" id="MFC5462446.1"/>
    </source>
</evidence>
<dbReference type="Pfam" id="PF11992">
    <property type="entry name" value="TgpA_N"/>
    <property type="match status" value="1"/>
</dbReference>
<sequence length="682" mass="74513">MKALLSPLSRLAALPRDKADTLLLLASALLVLAPHTAHLPGWVSLLCGLTLLWRATITLQGKRMPSPVLLLPLAGLAMVGVSYTYQTLLGRDAGVAMLVLLVAFKMLEMHARRDLFVVVFLCFFLVLTNFFYEQGIGTALLMALSVLALLTAQMSFQFSGAVPPLRRRFLMSARILGLAAPLAAALFFLFPRLDGPLWGMPGDADSARSGLSETMAPGTMAHLARSGETAFRVRFDGPPPPQEQLYWRGPVLADYDGRTWTRVKAAAGPAPGSAPTQFRLALSVSGKPVGYEVTLEPQPSGSRWLFALEMPRRLPGLDGNLAQVSGEFELTAAFPVEARLRYRMDSFLSYRLQAPGVPGDAGQWLQLPGDSNPRALMAGLALRAEPDPRKRVVAVLNSFRREHYVYTLNPPLLGRHAVDDFLYGSRAGFCEHFAGSFVFLMRAAGVPARVVTGYQGGDLNPIDGYVTVRQSDAHAWAEVWLAGRGWVRVDPTAAVAPERVRRGLDEAIPPPAPFGLEGLGRLMRFDADSNPWLAQMRYAAGALNNGWNQWVLNYSPQRQRALADSLQSSLLDWRLPVALVAVATLLFLLRTLRRRQEIDPIDALYSALCARLARMGLARSADESPSVYAARIAAAAATKQLAPPVAAAAAEFLARYGAWRYAPRRNHDHLAATLKRLLSQVR</sequence>
<dbReference type="Gene3D" id="3.10.620.30">
    <property type="match status" value="1"/>
</dbReference>
<dbReference type="EMBL" id="JBHSMU010000016">
    <property type="protein sequence ID" value="MFC5462446.1"/>
    <property type="molecule type" value="Genomic_DNA"/>
</dbReference>
<feature type="transmembrane region" description="Helical" evidence="1">
    <location>
        <begin position="64"/>
        <end position="83"/>
    </location>
</feature>
<name>A0ABW0LAR9_9BURK</name>
<dbReference type="InterPro" id="IPR038765">
    <property type="entry name" value="Papain-like_cys_pep_sf"/>
</dbReference>
<comment type="caution">
    <text evidence="3">The sequence shown here is derived from an EMBL/GenBank/DDBJ whole genome shotgun (WGS) entry which is preliminary data.</text>
</comment>
<evidence type="ECO:0000256" key="1">
    <source>
        <dbReference type="SAM" id="Phobius"/>
    </source>
</evidence>
<keyword evidence="1" id="KW-0472">Membrane</keyword>
<dbReference type="InterPro" id="IPR052901">
    <property type="entry name" value="Bact_TGase-like"/>
</dbReference>
<feature type="transmembrane region" description="Helical" evidence="1">
    <location>
        <begin position="168"/>
        <end position="190"/>
    </location>
</feature>